<comment type="similarity">
    <text evidence="15">In the C-terminal section; belongs to the FMN-dependent alpha-hydroxy acid dehydrogenase family.</text>
</comment>
<dbReference type="Gene3D" id="3.20.20.70">
    <property type="entry name" value="Aldolase class I"/>
    <property type="match status" value="1"/>
</dbReference>
<keyword evidence="6 22" id="KW-0349">Heme</keyword>
<evidence type="ECO:0000256" key="15">
    <source>
        <dbReference type="ARBA" id="ARBA00061137"/>
    </source>
</evidence>
<dbReference type="Pfam" id="PF01070">
    <property type="entry name" value="FMN_dh"/>
    <property type="match status" value="1"/>
</dbReference>
<dbReference type="InterPro" id="IPR018506">
    <property type="entry name" value="Cyt_B5_heme-BS"/>
</dbReference>
<dbReference type="InterPro" id="IPR000262">
    <property type="entry name" value="FMN-dep_DH"/>
</dbReference>
<evidence type="ECO:0000256" key="18">
    <source>
        <dbReference type="ARBA" id="ARBA00068515"/>
    </source>
</evidence>
<evidence type="ECO:0000256" key="16">
    <source>
        <dbReference type="ARBA" id="ARBA00061589"/>
    </source>
</evidence>
<evidence type="ECO:0000256" key="14">
    <source>
        <dbReference type="ARBA" id="ARBA00052399"/>
    </source>
</evidence>
<dbReference type="FunFam" id="3.20.20.70:FF:000062">
    <property type="entry name" value="Cytochrome b2, mitochondrial, putative"/>
    <property type="match status" value="1"/>
</dbReference>
<comment type="cofactor">
    <cofactor evidence="1">
        <name>FMN</name>
        <dbReference type="ChEBI" id="CHEBI:58210"/>
    </cofactor>
</comment>
<dbReference type="EC" id="1.1.2.3" evidence="17"/>
<comment type="subunit">
    <text evidence="4">Homotetramer.</text>
</comment>
<dbReference type="RefSeq" id="XP_040729560.1">
    <property type="nucleotide sequence ID" value="XM_040873049.1"/>
</dbReference>
<proteinExistence type="inferred from homology"/>
<dbReference type="SUPFAM" id="SSF55856">
    <property type="entry name" value="Cytochrome b5-like heme/steroid binding domain"/>
    <property type="match status" value="1"/>
</dbReference>
<dbReference type="GO" id="GO:0004460">
    <property type="term" value="F:L-lactate dehydrogenase (cytochrome) activity"/>
    <property type="evidence" value="ECO:0007669"/>
    <property type="project" value="UniProtKB-EC"/>
</dbReference>
<evidence type="ECO:0000256" key="22">
    <source>
        <dbReference type="RuleBase" id="RU362121"/>
    </source>
</evidence>
<keyword evidence="8" id="KW-0288">FMN</keyword>
<evidence type="ECO:0000256" key="5">
    <source>
        <dbReference type="ARBA" id="ARBA00022448"/>
    </source>
</evidence>
<evidence type="ECO:0000256" key="21">
    <source>
        <dbReference type="ARBA" id="ARBA00078938"/>
    </source>
</evidence>
<comment type="caution">
    <text evidence="25">The sequence shown here is derived from an EMBL/GenBank/DDBJ whole genome shotgun (WGS) entry which is preliminary data.</text>
</comment>
<evidence type="ECO:0000256" key="1">
    <source>
        <dbReference type="ARBA" id="ARBA00001917"/>
    </source>
</evidence>
<evidence type="ECO:0000259" key="24">
    <source>
        <dbReference type="PROSITE" id="PS51349"/>
    </source>
</evidence>
<comment type="similarity">
    <text evidence="16">In the N-terminal section; belongs to the cytochrome b5 family.</text>
</comment>
<dbReference type="STRING" id="1196081.A0A364KNB3"/>
<accession>A0A364KNB3</accession>
<keyword evidence="11" id="KW-0560">Oxidoreductase</keyword>
<keyword evidence="26" id="KW-1185">Reference proteome</keyword>
<organism evidence="25 26">
    <name type="scientific">Talaromyces amestolkiae</name>
    <dbReference type="NCBI Taxonomy" id="1196081"/>
    <lineage>
        <taxon>Eukaryota</taxon>
        <taxon>Fungi</taxon>
        <taxon>Dikarya</taxon>
        <taxon>Ascomycota</taxon>
        <taxon>Pezizomycotina</taxon>
        <taxon>Eurotiomycetes</taxon>
        <taxon>Eurotiomycetidae</taxon>
        <taxon>Eurotiales</taxon>
        <taxon>Trichocomaceae</taxon>
        <taxon>Talaromyces</taxon>
        <taxon>Talaromyces sect. Talaromyces</taxon>
    </lineage>
</organism>
<dbReference type="Proteomes" id="UP000249363">
    <property type="component" value="Unassembled WGS sequence"/>
</dbReference>
<evidence type="ECO:0000259" key="23">
    <source>
        <dbReference type="PROSITE" id="PS50255"/>
    </source>
</evidence>
<dbReference type="GO" id="GO:0005758">
    <property type="term" value="C:mitochondrial intermembrane space"/>
    <property type="evidence" value="ECO:0007669"/>
    <property type="project" value="UniProtKB-SubCell"/>
</dbReference>
<dbReference type="PANTHER" id="PTHR10578:SF104">
    <property type="entry name" value="CYTOCHROME B2, MITOCHONDRIAL-RELATED"/>
    <property type="match status" value="1"/>
</dbReference>
<dbReference type="GO" id="GO:0020037">
    <property type="term" value="F:heme binding"/>
    <property type="evidence" value="ECO:0007669"/>
    <property type="project" value="UniProtKB-UniRule"/>
</dbReference>
<evidence type="ECO:0000256" key="3">
    <source>
        <dbReference type="ARBA" id="ARBA00004569"/>
    </source>
</evidence>
<evidence type="ECO:0000256" key="6">
    <source>
        <dbReference type="ARBA" id="ARBA00022617"/>
    </source>
</evidence>
<dbReference type="PROSITE" id="PS51349">
    <property type="entry name" value="FMN_HYDROXY_ACID_DH_2"/>
    <property type="match status" value="1"/>
</dbReference>
<dbReference type="InterPro" id="IPR037458">
    <property type="entry name" value="L-MDH/L-LDH_FMN-bd"/>
</dbReference>
<dbReference type="Pfam" id="PF00173">
    <property type="entry name" value="Cyt-b5"/>
    <property type="match status" value="1"/>
</dbReference>
<dbReference type="AlphaFoldDB" id="A0A364KNB3"/>
<dbReference type="OrthoDB" id="1925334at2759"/>
<dbReference type="PROSITE" id="PS00191">
    <property type="entry name" value="CYTOCHROME_B5_1"/>
    <property type="match status" value="1"/>
</dbReference>
<dbReference type="SUPFAM" id="SSF51395">
    <property type="entry name" value="FMN-linked oxidoreductases"/>
    <property type="match status" value="1"/>
</dbReference>
<keyword evidence="12 22" id="KW-0408">Iron</keyword>
<evidence type="ECO:0000256" key="20">
    <source>
        <dbReference type="ARBA" id="ARBA00078774"/>
    </source>
</evidence>
<protein>
    <recommendedName>
        <fullName evidence="18">L-lactate dehydrogenase (cytochrome)</fullName>
        <ecNumber evidence="17">1.1.2.3</ecNumber>
    </recommendedName>
    <alternativeName>
        <fullName evidence="20">Cytochrome b2</fullName>
    </alternativeName>
    <alternativeName>
        <fullName evidence="19">Flavocytochrome b2</fullName>
    </alternativeName>
    <alternativeName>
        <fullName evidence="21">L-lactate ferricytochrome c oxidoreductase</fullName>
    </alternativeName>
</protein>
<dbReference type="PRINTS" id="PR00363">
    <property type="entry name" value="CYTOCHROMEB5"/>
</dbReference>
<gene>
    <name evidence="25" type="ORF">BHQ10_001055</name>
</gene>
<feature type="domain" description="Cytochrome b5 heme-binding" evidence="23">
    <location>
        <begin position="8"/>
        <end position="85"/>
    </location>
</feature>
<dbReference type="GeneID" id="63790272"/>
<dbReference type="Gene3D" id="3.10.120.10">
    <property type="entry name" value="Cytochrome b5-like heme/steroid binding domain"/>
    <property type="match status" value="1"/>
</dbReference>
<dbReference type="InterPro" id="IPR037396">
    <property type="entry name" value="FMN_HAD"/>
</dbReference>
<comment type="similarity">
    <text evidence="22">Belongs to the cytochrome b5 family.</text>
</comment>
<keyword evidence="7" id="KW-0285">Flavoprotein</keyword>
<evidence type="ECO:0000256" key="12">
    <source>
        <dbReference type="ARBA" id="ARBA00023004"/>
    </source>
</evidence>
<reference evidence="25 26" key="1">
    <citation type="journal article" date="2017" name="Biotechnol. Biofuels">
        <title>Differential beta-glucosidase expression as a function of carbon source availability in Talaromyces amestolkiae: a genomic and proteomic approach.</title>
        <authorList>
            <person name="de Eugenio L.I."/>
            <person name="Mendez-Liter J.A."/>
            <person name="Nieto-Dominguez M."/>
            <person name="Alonso L."/>
            <person name="Gil-Munoz J."/>
            <person name="Barriuso J."/>
            <person name="Prieto A."/>
            <person name="Martinez M.J."/>
        </authorList>
    </citation>
    <scope>NUCLEOTIDE SEQUENCE [LARGE SCALE GENOMIC DNA]</scope>
    <source>
        <strain evidence="25 26">CIB</strain>
    </source>
</reference>
<comment type="subcellular location">
    <subcellularLocation>
        <location evidence="3">Mitochondrion intermembrane space</location>
    </subcellularLocation>
</comment>
<dbReference type="CDD" id="cd02922">
    <property type="entry name" value="FCB2_FMN"/>
    <property type="match status" value="1"/>
</dbReference>
<evidence type="ECO:0000256" key="8">
    <source>
        <dbReference type="ARBA" id="ARBA00022643"/>
    </source>
</evidence>
<feature type="domain" description="FMN hydroxy acid dehydrogenase" evidence="24">
    <location>
        <begin position="118"/>
        <end position="477"/>
    </location>
</feature>
<keyword evidence="10" id="KW-0809">Transit peptide</keyword>
<name>A0A364KNB3_TALAM</name>
<dbReference type="EMBL" id="MIKG01000001">
    <property type="protein sequence ID" value="RAO65043.1"/>
    <property type="molecule type" value="Genomic_DNA"/>
</dbReference>
<evidence type="ECO:0000256" key="13">
    <source>
        <dbReference type="ARBA" id="ARBA00023128"/>
    </source>
</evidence>
<evidence type="ECO:0000256" key="7">
    <source>
        <dbReference type="ARBA" id="ARBA00022630"/>
    </source>
</evidence>
<dbReference type="InterPro" id="IPR013785">
    <property type="entry name" value="Aldolase_TIM"/>
</dbReference>
<dbReference type="PANTHER" id="PTHR10578">
    <property type="entry name" value="S -2-HYDROXY-ACID OXIDASE-RELATED"/>
    <property type="match status" value="1"/>
</dbReference>
<evidence type="ECO:0000256" key="10">
    <source>
        <dbReference type="ARBA" id="ARBA00022946"/>
    </source>
</evidence>
<dbReference type="PROSITE" id="PS50255">
    <property type="entry name" value="CYTOCHROME_B5_2"/>
    <property type="match status" value="1"/>
</dbReference>
<dbReference type="InterPro" id="IPR001199">
    <property type="entry name" value="Cyt_B5-like_heme/steroid-bd"/>
</dbReference>
<dbReference type="FunFam" id="3.10.120.10:FF:000009">
    <property type="entry name" value="Cytochrome b2, mitochondrial, putative"/>
    <property type="match status" value="1"/>
</dbReference>
<sequence length="499" mass="54680">MAAAALDVIVISGEELRKHRTSKDCWIAVHSKVYDVTEFLEEHPGGSAIILKYAGADATQAYDEVHSPGIIHETLAGEHYKGQIDPFDTPKVEEPVKTTTNVEQVKVAEITAVKSEIPHLSTLLSVTDFEAVAQKKFSAKTFAFYSSAATDLISHRDNIESYRSLLLRPRVLRNVKNVSIKRRILGYESSAPFFVSPAAMAKLAHPDGELAIARACAEDNIIQIISNNASYPLQDIVAAGKPGQIFFLQLYVNSERQKTEQLLKKAREAGIKAIFVTVDAPIPGKREADERISAENFVSAMSGAVATNDKKGGGLGRVMAQYIDSSLNWEDLAWIKRVSRLPIFLKGVQTAADAKLAVEYGCAGVLLSNHGGRSLDTVQPAIVTLLEIHKECPEVFGQLEIYVDGGIRRGTDILKALALGATAVGVGRPYLYSLAYGQEGVQHLTEILKDELECTMKLAGITNLDQANPGMVNTIKLEHLIRTGGERHPWIKWEPRFRL</sequence>
<evidence type="ECO:0000256" key="4">
    <source>
        <dbReference type="ARBA" id="ARBA00011881"/>
    </source>
</evidence>
<dbReference type="InterPro" id="IPR036400">
    <property type="entry name" value="Cyt_B5-like_heme/steroid_sf"/>
</dbReference>
<dbReference type="SMART" id="SM01117">
    <property type="entry name" value="Cyt-b5"/>
    <property type="match status" value="1"/>
</dbReference>
<evidence type="ECO:0000256" key="17">
    <source>
        <dbReference type="ARBA" id="ARBA00066458"/>
    </source>
</evidence>
<evidence type="ECO:0000256" key="11">
    <source>
        <dbReference type="ARBA" id="ARBA00023002"/>
    </source>
</evidence>
<comment type="catalytic activity">
    <reaction evidence="14">
        <text>(S)-lactate + 2 Fe(III)-[cytochrome c] = 2 Fe(II)-[cytochrome c] + pyruvate + 2 H(+)</text>
        <dbReference type="Rhea" id="RHEA:19909"/>
        <dbReference type="Rhea" id="RHEA-COMP:10350"/>
        <dbReference type="Rhea" id="RHEA-COMP:14399"/>
        <dbReference type="ChEBI" id="CHEBI:15361"/>
        <dbReference type="ChEBI" id="CHEBI:15378"/>
        <dbReference type="ChEBI" id="CHEBI:16651"/>
        <dbReference type="ChEBI" id="CHEBI:29033"/>
        <dbReference type="ChEBI" id="CHEBI:29034"/>
        <dbReference type="EC" id="1.1.2.3"/>
    </reaction>
    <physiologicalReaction direction="left-to-right" evidence="14">
        <dbReference type="Rhea" id="RHEA:19910"/>
    </physiologicalReaction>
</comment>
<evidence type="ECO:0000256" key="2">
    <source>
        <dbReference type="ARBA" id="ARBA00001970"/>
    </source>
</evidence>
<keyword evidence="9 22" id="KW-0479">Metal-binding</keyword>
<evidence type="ECO:0000256" key="9">
    <source>
        <dbReference type="ARBA" id="ARBA00022723"/>
    </source>
</evidence>
<evidence type="ECO:0000256" key="19">
    <source>
        <dbReference type="ARBA" id="ARBA00075949"/>
    </source>
</evidence>
<keyword evidence="13" id="KW-0496">Mitochondrion</keyword>
<dbReference type="GO" id="GO:0046872">
    <property type="term" value="F:metal ion binding"/>
    <property type="evidence" value="ECO:0007669"/>
    <property type="project" value="UniProtKB-UniRule"/>
</dbReference>
<comment type="cofactor">
    <cofactor evidence="2">
        <name>heme b</name>
        <dbReference type="ChEBI" id="CHEBI:60344"/>
    </cofactor>
</comment>
<keyword evidence="5" id="KW-0813">Transport</keyword>
<evidence type="ECO:0000313" key="25">
    <source>
        <dbReference type="EMBL" id="RAO65043.1"/>
    </source>
</evidence>
<evidence type="ECO:0000313" key="26">
    <source>
        <dbReference type="Proteomes" id="UP000249363"/>
    </source>
</evidence>